<evidence type="ECO:0000313" key="1">
    <source>
        <dbReference type="EMBL" id="ABX81190.1"/>
    </source>
</evidence>
<sequence length="450" mass="53536">MGDNMSFKDWKKLSNLIFEGKINKHNFTSFFKYDVIMKDIALNIKKYGYYTYDGRFEDCVIDFLCKKYVSLSTDFDIDLMAKEISFQLRKLIVPNIIIIPLNHLNRLYLPNELILDENISIFSMNEKESKIRRDKSLLSEYVEKKIFCKFGADHIVVTKDPYFFNYPIMAIKIEHIDYIVEHEAPKIVESVYSIMRMLDIDKVRESTDRGWGVRHRDRLPEAHTYTVYYKEAGSDFKNLNEGELGYSFRFKFSPILDINTQLLVENQKKYTELLNLVINNSFIVEADHDKNDFIIRKKWVNAINIFNTAYEFTSIGKFDSALMLLFSILESLFFKLGEYNKKDTLIERLLLFFNGKKLDVDIKELMKDVIKYRNEFVHQAIGLERFKTYRSLNDREGHIQGQKPFIHDAWYPMPEKEFRDFNLFMRLVINILIDDPEILYNFYISNIDIS</sequence>
<reference evidence="1 2" key="1">
    <citation type="journal article" date="2011" name="J. Bacteriol.">
        <title>Complete genome and proteome of Acholeplasma laidlawii.</title>
        <authorList>
            <person name="Lazarev V.N."/>
            <person name="Levitskii S.A."/>
            <person name="Basovskii Y.I."/>
            <person name="Chukin M.M."/>
            <person name="Akopian T.A."/>
            <person name="Vereshchagin V.V."/>
            <person name="Kostrjukova E.S."/>
            <person name="Kovaleva G.Y."/>
            <person name="Kazanov M.D."/>
            <person name="Malko D.B."/>
            <person name="Vitreschak A.G."/>
            <person name="Sernova N.V."/>
            <person name="Gelfand M.S."/>
            <person name="Demina I.A."/>
            <person name="Serebryakova M.V."/>
            <person name="Galyamina M.A."/>
            <person name="Vtyurin N.N."/>
            <person name="Rogov S.I."/>
            <person name="Alexeev D.G."/>
            <person name="Ladygina V.G."/>
            <person name="Govorun V.M."/>
        </authorList>
    </citation>
    <scope>NUCLEOTIDE SEQUENCE [LARGE SCALE GENOMIC DNA]</scope>
    <source>
        <strain evidence="1 2">PG-8A</strain>
    </source>
</reference>
<protein>
    <recommendedName>
        <fullName evidence="3">Apea-like HEPN domain-containing protein</fullName>
    </recommendedName>
</protein>
<dbReference type="KEGG" id="acl:ACL_0573"/>
<gene>
    <name evidence="1" type="ordered locus">ACL_0573</name>
</gene>
<evidence type="ECO:0008006" key="3">
    <source>
        <dbReference type="Google" id="ProtNLM"/>
    </source>
</evidence>
<name>A9NFR0_ACHLI</name>
<dbReference type="EMBL" id="CP000896">
    <property type="protein sequence ID" value="ABX81190.1"/>
    <property type="molecule type" value="Genomic_DNA"/>
</dbReference>
<dbReference type="Proteomes" id="UP000008558">
    <property type="component" value="Chromosome"/>
</dbReference>
<evidence type="ECO:0000313" key="2">
    <source>
        <dbReference type="Proteomes" id="UP000008558"/>
    </source>
</evidence>
<proteinExistence type="predicted"/>
<dbReference type="HOGENOM" id="CLU_607835_0_0_14"/>
<organism evidence="1 2">
    <name type="scientific">Acholeplasma laidlawii (strain PG-8A)</name>
    <dbReference type="NCBI Taxonomy" id="441768"/>
    <lineage>
        <taxon>Bacteria</taxon>
        <taxon>Bacillati</taxon>
        <taxon>Mycoplasmatota</taxon>
        <taxon>Mollicutes</taxon>
        <taxon>Acholeplasmatales</taxon>
        <taxon>Acholeplasmataceae</taxon>
        <taxon>Acholeplasma</taxon>
    </lineage>
</organism>
<accession>A9NFR0</accession>
<keyword evidence="2" id="KW-1185">Reference proteome</keyword>
<dbReference type="AlphaFoldDB" id="A9NFR0"/>
<dbReference type="STRING" id="441768.ACL_0573"/>